<feature type="coiled-coil region" evidence="1">
    <location>
        <begin position="206"/>
        <end position="233"/>
    </location>
</feature>
<proteinExistence type="predicted"/>
<sequence length="253" mass="30682">MKIAICLYGQPRDYKYGYTCISNFIKNNSENTYDFFFHCWIDDNIKYEISPWRNIDEKTLFIENQDIVKNYIHQLYKPISCLFEKPLDKNKESYLIETEYIRKSKAYKNSNKSKQNNIYNTFSQIYSRNKVKDLFEKYITDTKQNYDIVISTRFDGFSFPNKIDISNIQKKNVYTSSIHKPRYIIPDNFLIIPPEIYINWFNMYKNIKNLLNNEKLELEMNNLNEKLEFNMEEILLSNYLFCSYNLNNINYIM</sequence>
<dbReference type="AlphaFoldDB" id="A0A6C0B5A8"/>
<evidence type="ECO:0000313" key="2">
    <source>
        <dbReference type="EMBL" id="QHS87014.1"/>
    </source>
</evidence>
<keyword evidence="1" id="KW-0175">Coiled coil</keyword>
<evidence type="ECO:0000256" key="1">
    <source>
        <dbReference type="SAM" id="Coils"/>
    </source>
</evidence>
<protein>
    <submittedName>
        <fullName evidence="2">Uncharacterized protein</fullName>
    </submittedName>
</protein>
<accession>A0A6C0B5A8</accession>
<name>A0A6C0B5A8_9ZZZZ</name>
<reference evidence="2" key="1">
    <citation type="journal article" date="2020" name="Nature">
        <title>Giant virus diversity and host interactions through global metagenomics.</title>
        <authorList>
            <person name="Schulz F."/>
            <person name="Roux S."/>
            <person name="Paez-Espino D."/>
            <person name="Jungbluth S."/>
            <person name="Walsh D.A."/>
            <person name="Denef V.J."/>
            <person name="McMahon K.D."/>
            <person name="Konstantinidis K.T."/>
            <person name="Eloe-Fadrosh E.A."/>
            <person name="Kyrpides N.C."/>
            <person name="Woyke T."/>
        </authorList>
    </citation>
    <scope>NUCLEOTIDE SEQUENCE</scope>
    <source>
        <strain evidence="2">GVMAG-M-3300009422-16</strain>
    </source>
</reference>
<organism evidence="2">
    <name type="scientific">viral metagenome</name>
    <dbReference type="NCBI Taxonomy" id="1070528"/>
    <lineage>
        <taxon>unclassified sequences</taxon>
        <taxon>metagenomes</taxon>
        <taxon>organismal metagenomes</taxon>
    </lineage>
</organism>
<dbReference type="EMBL" id="MN739072">
    <property type="protein sequence ID" value="QHS87014.1"/>
    <property type="molecule type" value="Genomic_DNA"/>
</dbReference>